<proteinExistence type="predicted"/>
<dbReference type="Proteomes" id="UP000257109">
    <property type="component" value="Unassembled WGS sequence"/>
</dbReference>
<dbReference type="PANTHER" id="PTHR32108:SF9">
    <property type="entry name" value="REVERSE TRANSCRIPTASE RNASE H-LIKE DOMAIN-CONTAINING PROTEIN"/>
    <property type="match status" value="1"/>
</dbReference>
<evidence type="ECO:0008006" key="3">
    <source>
        <dbReference type="Google" id="ProtNLM"/>
    </source>
</evidence>
<reference evidence="1" key="1">
    <citation type="submission" date="2018-05" db="EMBL/GenBank/DDBJ databases">
        <title>Draft genome of Mucuna pruriens seed.</title>
        <authorList>
            <person name="Nnadi N.E."/>
            <person name="Vos R."/>
            <person name="Hasami M.H."/>
            <person name="Devisetty U.K."/>
            <person name="Aguiy J.C."/>
        </authorList>
    </citation>
    <scope>NUCLEOTIDE SEQUENCE [LARGE SCALE GENOMIC DNA]</scope>
    <source>
        <strain evidence="1">JCA_2017</strain>
    </source>
</reference>
<dbReference type="EMBL" id="QJKJ01006907">
    <property type="protein sequence ID" value="RDX84938.1"/>
    <property type="molecule type" value="Genomic_DNA"/>
</dbReference>
<name>A0A371G323_MUCPR</name>
<dbReference type="AlphaFoldDB" id="A0A371G323"/>
<organism evidence="1 2">
    <name type="scientific">Mucuna pruriens</name>
    <name type="common">Velvet bean</name>
    <name type="synonym">Dolichos pruriens</name>
    <dbReference type="NCBI Taxonomy" id="157652"/>
    <lineage>
        <taxon>Eukaryota</taxon>
        <taxon>Viridiplantae</taxon>
        <taxon>Streptophyta</taxon>
        <taxon>Embryophyta</taxon>
        <taxon>Tracheophyta</taxon>
        <taxon>Spermatophyta</taxon>
        <taxon>Magnoliopsida</taxon>
        <taxon>eudicotyledons</taxon>
        <taxon>Gunneridae</taxon>
        <taxon>Pentapetalae</taxon>
        <taxon>rosids</taxon>
        <taxon>fabids</taxon>
        <taxon>Fabales</taxon>
        <taxon>Fabaceae</taxon>
        <taxon>Papilionoideae</taxon>
        <taxon>50 kb inversion clade</taxon>
        <taxon>NPAAA clade</taxon>
        <taxon>indigoferoid/millettioid clade</taxon>
        <taxon>Phaseoleae</taxon>
        <taxon>Mucuna</taxon>
    </lineage>
</organism>
<gene>
    <name evidence="1" type="ORF">CR513_33938</name>
</gene>
<dbReference type="STRING" id="157652.A0A371G323"/>
<feature type="non-terminal residue" evidence="1">
    <location>
        <position position="1"/>
    </location>
</feature>
<evidence type="ECO:0000313" key="1">
    <source>
        <dbReference type="EMBL" id="RDX84938.1"/>
    </source>
</evidence>
<dbReference type="PANTHER" id="PTHR32108">
    <property type="entry name" value="DNA-DIRECTED RNA POLYMERASE SUBUNIT ALPHA"/>
    <property type="match status" value="1"/>
</dbReference>
<protein>
    <recommendedName>
        <fullName evidence="3">G-patch domain-containing protein</fullName>
    </recommendedName>
</protein>
<evidence type="ECO:0000313" key="2">
    <source>
        <dbReference type="Proteomes" id="UP000257109"/>
    </source>
</evidence>
<sequence length="196" mass="21600">MAQMFQILSQTNVVITVMANQRAVGDPPYGMPYGWKIEGPVIEEHEQQNVVNNEGAKVMDIRPTNSCLLGKPWIHATREVPSSLHQKVKFIDDQQLISMMGEKELKVSTPLPTEYVEGDREALETSFQALEIVGTTSVEAEEGGSKLSKETIMATKVIISNDFQPDKGLGRGLDGIAKLIALQENLKRFGLGYIGL</sequence>
<accession>A0A371G323</accession>
<comment type="caution">
    <text evidence="1">The sequence shown here is derived from an EMBL/GenBank/DDBJ whole genome shotgun (WGS) entry which is preliminary data.</text>
</comment>
<keyword evidence="2" id="KW-1185">Reference proteome</keyword>
<dbReference type="OrthoDB" id="1095202at2759"/>